<accession>A0AAD4S6W2</accession>
<evidence type="ECO:0000313" key="2">
    <source>
        <dbReference type="EMBL" id="KAI3870150.1"/>
    </source>
</evidence>
<protein>
    <recommendedName>
        <fullName evidence="1">Ku70/Ku80 N-terminal alpha/beta domain-containing protein</fullName>
    </recommendedName>
</protein>
<dbReference type="GO" id="GO:0000723">
    <property type="term" value="P:telomere maintenance"/>
    <property type="evidence" value="ECO:0007669"/>
    <property type="project" value="TreeGrafter"/>
</dbReference>
<dbReference type="PANTHER" id="PTHR12604">
    <property type="entry name" value="KU AUTOANTIGEN DNA HELICASE"/>
    <property type="match status" value="1"/>
</dbReference>
<dbReference type="PANTHER" id="PTHR12604:SF2">
    <property type="entry name" value="X-RAY REPAIR CROSS-COMPLEMENTING PROTEIN 6"/>
    <property type="match status" value="1"/>
</dbReference>
<evidence type="ECO:0000259" key="1">
    <source>
        <dbReference type="Pfam" id="PF03731"/>
    </source>
</evidence>
<dbReference type="GO" id="GO:0006303">
    <property type="term" value="P:double-strand break repair via nonhomologous end joining"/>
    <property type="evidence" value="ECO:0007669"/>
    <property type="project" value="TreeGrafter"/>
</dbReference>
<gene>
    <name evidence="2" type="ORF">MKW98_005963</name>
</gene>
<dbReference type="SUPFAM" id="SSF53300">
    <property type="entry name" value="vWA-like"/>
    <property type="match status" value="1"/>
</dbReference>
<name>A0AAD4S6W2_9MAGN</name>
<sequence length="103" mass="11558">MKEIGSQYGIISGSRENSLYNAIWVAQGLLRKGSAKTIDKRMLLFTNEDDPFGRITGATQKDMIRTTLQRAKDTQDLGISIELLPLSRQDEGFNISLFYAELS</sequence>
<feature type="domain" description="Ku70/Ku80 N-terminal alpha/beta" evidence="1">
    <location>
        <begin position="4"/>
        <end position="102"/>
    </location>
</feature>
<proteinExistence type="predicted"/>
<dbReference type="Gene3D" id="3.40.50.410">
    <property type="entry name" value="von Willebrand factor, type A domain"/>
    <property type="match status" value="1"/>
</dbReference>
<dbReference type="GO" id="GO:0043564">
    <property type="term" value="C:Ku70:Ku80 complex"/>
    <property type="evidence" value="ECO:0007669"/>
    <property type="project" value="TreeGrafter"/>
</dbReference>
<dbReference type="Proteomes" id="UP001202328">
    <property type="component" value="Unassembled WGS sequence"/>
</dbReference>
<dbReference type="EMBL" id="JAJJMB010013196">
    <property type="protein sequence ID" value="KAI3870150.1"/>
    <property type="molecule type" value="Genomic_DNA"/>
</dbReference>
<keyword evidence="3" id="KW-1185">Reference proteome</keyword>
<dbReference type="AlphaFoldDB" id="A0AAD4S6W2"/>
<evidence type="ECO:0000313" key="3">
    <source>
        <dbReference type="Proteomes" id="UP001202328"/>
    </source>
</evidence>
<dbReference type="GO" id="GO:0003690">
    <property type="term" value="F:double-stranded DNA binding"/>
    <property type="evidence" value="ECO:0007669"/>
    <property type="project" value="TreeGrafter"/>
</dbReference>
<dbReference type="InterPro" id="IPR036465">
    <property type="entry name" value="vWFA_dom_sf"/>
</dbReference>
<comment type="caution">
    <text evidence="2">The sequence shown here is derived from an EMBL/GenBank/DDBJ whole genome shotgun (WGS) entry which is preliminary data.</text>
</comment>
<dbReference type="GO" id="GO:0042162">
    <property type="term" value="F:telomeric DNA binding"/>
    <property type="evidence" value="ECO:0007669"/>
    <property type="project" value="TreeGrafter"/>
</dbReference>
<organism evidence="2 3">
    <name type="scientific">Papaver atlanticum</name>
    <dbReference type="NCBI Taxonomy" id="357466"/>
    <lineage>
        <taxon>Eukaryota</taxon>
        <taxon>Viridiplantae</taxon>
        <taxon>Streptophyta</taxon>
        <taxon>Embryophyta</taxon>
        <taxon>Tracheophyta</taxon>
        <taxon>Spermatophyta</taxon>
        <taxon>Magnoliopsida</taxon>
        <taxon>Ranunculales</taxon>
        <taxon>Papaveraceae</taxon>
        <taxon>Papaveroideae</taxon>
        <taxon>Papaver</taxon>
    </lineage>
</organism>
<reference evidence="2" key="1">
    <citation type="submission" date="2022-04" db="EMBL/GenBank/DDBJ databases">
        <title>A functionally conserved STORR gene fusion in Papaver species that diverged 16.8 million years ago.</title>
        <authorList>
            <person name="Catania T."/>
        </authorList>
    </citation>
    <scope>NUCLEOTIDE SEQUENCE</scope>
    <source>
        <strain evidence="2">S-188037</strain>
    </source>
</reference>
<dbReference type="InterPro" id="IPR005161">
    <property type="entry name" value="Ku_N"/>
</dbReference>
<dbReference type="Pfam" id="PF03731">
    <property type="entry name" value="Ku_N"/>
    <property type="match status" value="1"/>
</dbReference>